<dbReference type="Proteomes" id="UP000283295">
    <property type="component" value="Unassembled WGS sequence"/>
</dbReference>
<evidence type="ECO:0000313" key="2">
    <source>
        <dbReference type="Proteomes" id="UP000283295"/>
    </source>
</evidence>
<dbReference type="AlphaFoldDB" id="A0A412IW61"/>
<sequence>MAKIAVYSGNSYCMEVIRGYINNAETKFGMKNQTAYFESVDMLEWDMETSGMFDLVIVHRSWEIAGLLRRKYREINLMMVALGMSRKMYEVQPCYQVYEPMSETDFMRVFMSAVGGIEKVRALCSVLDG</sequence>
<proteinExistence type="predicted"/>
<name>A0A412IW61_9FIRM</name>
<accession>A0A412IW61</accession>
<comment type="caution">
    <text evidence="1">The sequence shown here is derived from an EMBL/GenBank/DDBJ whole genome shotgun (WGS) entry which is preliminary data.</text>
</comment>
<gene>
    <name evidence="1" type="ORF">DWX94_00405</name>
</gene>
<organism evidence="1 2">
    <name type="scientific">Coprococcus eutactus</name>
    <dbReference type="NCBI Taxonomy" id="33043"/>
    <lineage>
        <taxon>Bacteria</taxon>
        <taxon>Bacillati</taxon>
        <taxon>Bacillota</taxon>
        <taxon>Clostridia</taxon>
        <taxon>Lachnospirales</taxon>
        <taxon>Lachnospiraceae</taxon>
        <taxon>Coprococcus</taxon>
    </lineage>
</organism>
<protein>
    <recommendedName>
        <fullName evidence="3">Response regulator</fullName>
    </recommendedName>
</protein>
<evidence type="ECO:0008006" key="3">
    <source>
        <dbReference type="Google" id="ProtNLM"/>
    </source>
</evidence>
<evidence type="ECO:0000313" key="1">
    <source>
        <dbReference type="EMBL" id="RGS44298.1"/>
    </source>
</evidence>
<reference evidence="1 2" key="1">
    <citation type="submission" date="2018-08" db="EMBL/GenBank/DDBJ databases">
        <title>A genome reference for cultivated species of the human gut microbiota.</title>
        <authorList>
            <person name="Zou Y."/>
            <person name="Xue W."/>
            <person name="Luo G."/>
        </authorList>
    </citation>
    <scope>NUCLEOTIDE SEQUENCE [LARGE SCALE GENOMIC DNA]</scope>
    <source>
        <strain evidence="1 2">AF22-21</strain>
    </source>
</reference>
<dbReference type="EMBL" id="QRVK01000001">
    <property type="protein sequence ID" value="RGS44298.1"/>
    <property type="molecule type" value="Genomic_DNA"/>
</dbReference>
<dbReference type="OrthoDB" id="9809318at2"/>